<accession>A0A1Y5F9F9</accession>
<organism evidence="2 3">
    <name type="scientific">Halobacteriovorax marinus</name>
    <dbReference type="NCBI Taxonomy" id="97084"/>
    <lineage>
        <taxon>Bacteria</taxon>
        <taxon>Pseudomonadati</taxon>
        <taxon>Bdellovibrionota</taxon>
        <taxon>Bacteriovoracia</taxon>
        <taxon>Bacteriovoracales</taxon>
        <taxon>Halobacteriovoraceae</taxon>
        <taxon>Halobacteriovorax</taxon>
    </lineage>
</organism>
<dbReference type="AlphaFoldDB" id="A0A1Y5F9F9"/>
<feature type="chain" id="PRO_5012915479" description="Secreted protein" evidence="1">
    <location>
        <begin position="21"/>
        <end position="176"/>
    </location>
</feature>
<reference evidence="3" key="1">
    <citation type="journal article" date="2017" name="Proc. Natl. Acad. Sci. U.S.A.">
        <title>Simulation of Deepwater Horizon oil plume reveals substrate specialization within a complex community of hydrocarbon-degraders.</title>
        <authorList>
            <person name="Hu P."/>
            <person name="Dubinsky E.A."/>
            <person name="Probst A.J."/>
            <person name="Wang J."/>
            <person name="Sieber C.M.K."/>
            <person name="Tom L.M."/>
            <person name="Gardinali P."/>
            <person name="Banfield J.F."/>
            <person name="Atlas R.M."/>
            <person name="Andersen G.L."/>
        </authorList>
    </citation>
    <scope>NUCLEOTIDE SEQUENCE [LARGE SCALE GENOMIC DNA]</scope>
</reference>
<evidence type="ECO:0000313" key="3">
    <source>
        <dbReference type="Proteomes" id="UP000196531"/>
    </source>
</evidence>
<proteinExistence type="predicted"/>
<keyword evidence="1" id="KW-0732">Signal</keyword>
<sequence length="176" mass="20448">MKKINILFALFILNVSFAYAHNNEPSLEETQSWIKKELERYDHSQNNVKIKAKYLYQGCKFAFLTNVTAGPQVLITIGDYKNEVLGFDFNNLLSPRFSLRFEHGKGLLTKGYNNNVNLDDYNTYQNAVDNLSRNVRGDYLLQLIDTKGKISHLDLERMKKAMMHVIRLCHNPNEPF</sequence>
<name>A0A1Y5F9F9_9BACT</name>
<protein>
    <recommendedName>
        <fullName evidence="4">Secreted protein</fullName>
    </recommendedName>
</protein>
<comment type="caution">
    <text evidence="2">The sequence shown here is derived from an EMBL/GenBank/DDBJ whole genome shotgun (WGS) entry which is preliminary data.</text>
</comment>
<evidence type="ECO:0000256" key="1">
    <source>
        <dbReference type="SAM" id="SignalP"/>
    </source>
</evidence>
<evidence type="ECO:0008006" key="4">
    <source>
        <dbReference type="Google" id="ProtNLM"/>
    </source>
</evidence>
<evidence type="ECO:0000313" key="2">
    <source>
        <dbReference type="EMBL" id="OUR94045.1"/>
    </source>
</evidence>
<dbReference type="EMBL" id="MAAO01000012">
    <property type="protein sequence ID" value="OUR94045.1"/>
    <property type="molecule type" value="Genomic_DNA"/>
</dbReference>
<dbReference type="Proteomes" id="UP000196531">
    <property type="component" value="Unassembled WGS sequence"/>
</dbReference>
<feature type="signal peptide" evidence="1">
    <location>
        <begin position="1"/>
        <end position="20"/>
    </location>
</feature>
<gene>
    <name evidence="2" type="ORF">A9Q84_18200</name>
</gene>